<dbReference type="Proteomes" id="UP000276133">
    <property type="component" value="Unassembled WGS sequence"/>
</dbReference>
<reference evidence="1 2" key="1">
    <citation type="journal article" date="2018" name="Sci. Rep.">
        <title>Genomic signatures of local adaptation to the degree of environmental predictability in rotifers.</title>
        <authorList>
            <person name="Franch-Gras L."/>
            <person name="Hahn C."/>
            <person name="Garcia-Roger E.M."/>
            <person name="Carmona M.J."/>
            <person name="Serra M."/>
            <person name="Gomez A."/>
        </authorList>
    </citation>
    <scope>NUCLEOTIDE SEQUENCE [LARGE SCALE GENOMIC DNA]</scope>
    <source>
        <strain evidence="1">HYR1</strain>
    </source>
</reference>
<sequence length="96" mass="11384">MYRYIVPEYSSPISFMFTWNPAPELQPKTSILLYSLFEQFIFCSNVDIASLIINLSLIMLEIIAQAQQLIKKEFFSLKNRDSKIFQWVNDFYSVEK</sequence>
<name>A0A3M7SA23_BRAPC</name>
<evidence type="ECO:0000313" key="2">
    <source>
        <dbReference type="Proteomes" id="UP000276133"/>
    </source>
</evidence>
<protein>
    <submittedName>
        <fullName evidence="1">Uncharacterized protein</fullName>
    </submittedName>
</protein>
<organism evidence="1 2">
    <name type="scientific">Brachionus plicatilis</name>
    <name type="common">Marine rotifer</name>
    <name type="synonym">Brachionus muelleri</name>
    <dbReference type="NCBI Taxonomy" id="10195"/>
    <lineage>
        <taxon>Eukaryota</taxon>
        <taxon>Metazoa</taxon>
        <taxon>Spiralia</taxon>
        <taxon>Gnathifera</taxon>
        <taxon>Rotifera</taxon>
        <taxon>Eurotatoria</taxon>
        <taxon>Monogononta</taxon>
        <taxon>Pseudotrocha</taxon>
        <taxon>Ploima</taxon>
        <taxon>Brachionidae</taxon>
        <taxon>Brachionus</taxon>
    </lineage>
</organism>
<accession>A0A3M7SA23</accession>
<dbReference type="AlphaFoldDB" id="A0A3M7SA23"/>
<proteinExistence type="predicted"/>
<comment type="caution">
    <text evidence="1">The sequence shown here is derived from an EMBL/GenBank/DDBJ whole genome shotgun (WGS) entry which is preliminary data.</text>
</comment>
<gene>
    <name evidence="1" type="ORF">BpHYR1_052353</name>
</gene>
<dbReference type="EMBL" id="REGN01001806">
    <property type="protein sequence ID" value="RNA32390.1"/>
    <property type="molecule type" value="Genomic_DNA"/>
</dbReference>
<keyword evidence="2" id="KW-1185">Reference proteome</keyword>
<evidence type="ECO:0000313" key="1">
    <source>
        <dbReference type="EMBL" id="RNA32390.1"/>
    </source>
</evidence>